<sequence length="367" mass="41124">MELDEESQRWREYGFVSSERAASPPSFGGERSLFGDLEQDETTSIAESGTSYGQAGRTKRLTIRRMVRNAFGQEEERSEVVTDMRVINAYLRQRAIIEHEETTSGEIYPGIGGEEEKRRKKRRVQEHVNKMKEDRKGKRRRGAGSDEEQERRHEPLTLKIRTPSLLLAAATAAAASSTPPLKKRQSISATDTDYLQPVHPKSYGRRRAAPEVDLASILGRVITELIAIPEAYEFCRPVSAVAVPDYYDIVKKPKTLEQIRDDVRDYRYKTAAAFLDDLELVAYNARIYNGTMHPLTTIAEGLVTRARGQLDQQREELGRIEQELAESEAVGLLSKRAHSLGHGSHVAVMVQQAGPPPAPPPPLPVVQ</sequence>
<dbReference type="STRING" id="645134.A0A0L0HEX2"/>
<keyword evidence="7" id="KW-1185">Reference proteome</keyword>
<keyword evidence="3" id="KW-0175">Coiled coil</keyword>
<evidence type="ECO:0000256" key="3">
    <source>
        <dbReference type="SAM" id="Coils"/>
    </source>
</evidence>
<dbReference type="GeneID" id="27688932"/>
<feature type="region of interest" description="Disordered" evidence="4">
    <location>
        <begin position="171"/>
        <end position="202"/>
    </location>
</feature>
<gene>
    <name evidence="6" type="ORF">SPPG_05568</name>
</gene>
<evidence type="ECO:0000256" key="4">
    <source>
        <dbReference type="SAM" id="MobiDB-lite"/>
    </source>
</evidence>
<dbReference type="PANTHER" id="PTHR13900:SF0">
    <property type="entry name" value="TRANSCRIPTION INITIATION FACTOR TFIID SUBUNIT 1"/>
    <property type="match status" value="1"/>
</dbReference>
<dbReference type="InterPro" id="IPR001487">
    <property type="entry name" value="Bromodomain"/>
</dbReference>
<dbReference type="RefSeq" id="XP_016607358.1">
    <property type="nucleotide sequence ID" value="XM_016753775.1"/>
</dbReference>
<evidence type="ECO:0000259" key="5">
    <source>
        <dbReference type="PROSITE" id="PS50014"/>
    </source>
</evidence>
<dbReference type="Proteomes" id="UP000053201">
    <property type="component" value="Unassembled WGS sequence"/>
</dbReference>
<dbReference type="GO" id="GO:0005669">
    <property type="term" value="C:transcription factor TFIID complex"/>
    <property type="evidence" value="ECO:0007669"/>
    <property type="project" value="InterPro"/>
</dbReference>
<dbReference type="InterPro" id="IPR040240">
    <property type="entry name" value="TAF1"/>
</dbReference>
<evidence type="ECO:0000313" key="7">
    <source>
        <dbReference type="Proteomes" id="UP000053201"/>
    </source>
</evidence>
<dbReference type="InParanoid" id="A0A0L0HEX2"/>
<dbReference type="PANTHER" id="PTHR13900">
    <property type="entry name" value="TRANSCRIPTION INITIATION FACTOR TFIID"/>
    <property type="match status" value="1"/>
</dbReference>
<dbReference type="GO" id="GO:0016251">
    <property type="term" value="F:RNA polymerase II general transcription initiation factor activity"/>
    <property type="evidence" value="ECO:0007669"/>
    <property type="project" value="InterPro"/>
</dbReference>
<keyword evidence="1 2" id="KW-0103">Bromodomain</keyword>
<dbReference type="PROSITE" id="PS50014">
    <property type="entry name" value="BROMODOMAIN_2"/>
    <property type="match status" value="1"/>
</dbReference>
<organism evidence="6 7">
    <name type="scientific">Spizellomyces punctatus (strain DAOM BR117)</name>
    <dbReference type="NCBI Taxonomy" id="645134"/>
    <lineage>
        <taxon>Eukaryota</taxon>
        <taxon>Fungi</taxon>
        <taxon>Fungi incertae sedis</taxon>
        <taxon>Chytridiomycota</taxon>
        <taxon>Chytridiomycota incertae sedis</taxon>
        <taxon>Chytridiomycetes</taxon>
        <taxon>Spizellomycetales</taxon>
        <taxon>Spizellomycetaceae</taxon>
        <taxon>Spizellomyces</taxon>
    </lineage>
</organism>
<dbReference type="GO" id="GO:0051123">
    <property type="term" value="P:RNA polymerase II preinitiation complex assembly"/>
    <property type="evidence" value="ECO:0007669"/>
    <property type="project" value="TreeGrafter"/>
</dbReference>
<dbReference type="InterPro" id="IPR036427">
    <property type="entry name" value="Bromodomain-like_sf"/>
</dbReference>
<dbReference type="eggNOG" id="KOG0008">
    <property type="taxonomic scope" value="Eukaryota"/>
</dbReference>
<dbReference type="PRINTS" id="PR00503">
    <property type="entry name" value="BROMODOMAIN"/>
</dbReference>
<accession>A0A0L0HEX2</accession>
<dbReference type="VEuPathDB" id="FungiDB:SPPG_05568"/>
<evidence type="ECO:0000256" key="2">
    <source>
        <dbReference type="PROSITE-ProRule" id="PRU00035"/>
    </source>
</evidence>
<dbReference type="OrthoDB" id="5752at2759"/>
<feature type="coiled-coil region" evidence="3">
    <location>
        <begin position="303"/>
        <end position="330"/>
    </location>
</feature>
<dbReference type="GO" id="GO:0017025">
    <property type="term" value="F:TBP-class protein binding"/>
    <property type="evidence" value="ECO:0007669"/>
    <property type="project" value="InterPro"/>
</dbReference>
<evidence type="ECO:0000313" key="6">
    <source>
        <dbReference type="EMBL" id="KNC99318.1"/>
    </source>
</evidence>
<dbReference type="SUPFAM" id="SSF47370">
    <property type="entry name" value="Bromodomain"/>
    <property type="match status" value="1"/>
</dbReference>
<dbReference type="Gene3D" id="1.20.920.10">
    <property type="entry name" value="Bromodomain-like"/>
    <property type="match status" value="1"/>
</dbReference>
<reference evidence="6 7" key="1">
    <citation type="submission" date="2009-08" db="EMBL/GenBank/DDBJ databases">
        <title>The Genome Sequence of Spizellomyces punctatus strain DAOM BR117.</title>
        <authorList>
            <consortium name="The Broad Institute Genome Sequencing Platform"/>
            <person name="Russ C."/>
            <person name="Cuomo C."/>
            <person name="Shea T."/>
            <person name="Young S.K."/>
            <person name="Zeng Q."/>
            <person name="Koehrsen M."/>
            <person name="Haas B."/>
            <person name="Borodovsky M."/>
            <person name="Guigo R."/>
            <person name="Alvarado L."/>
            <person name="Berlin A."/>
            <person name="Bochicchio J."/>
            <person name="Borenstein D."/>
            <person name="Chapman S."/>
            <person name="Chen Z."/>
            <person name="Engels R."/>
            <person name="Freedman E."/>
            <person name="Gellesch M."/>
            <person name="Goldberg J."/>
            <person name="Griggs A."/>
            <person name="Gujja S."/>
            <person name="Heiman D."/>
            <person name="Hepburn T."/>
            <person name="Howarth C."/>
            <person name="Jen D."/>
            <person name="Larson L."/>
            <person name="Lewis B."/>
            <person name="Mehta T."/>
            <person name="Park D."/>
            <person name="Pearson M."/>
            <person name="Roberts A."/>
            <person name="Saif S."/>
            <person name="Shenoy N."/>
            <person name="Sisk P."/>
            <person name="Stolte C."/>
            <person name="Sykes S."/>
            <person name="Thomson T."/>
            <person name="Walk T."/>
            <person name="White J."/>
            <person name="Yandava C."/>
            <person name="Burger G."/>
            <person name="Gray M.W."/>
            <person name="Holland P.W.H."/>
            <person name="King N."/>
            <person name="Lang F.B.F."/>
            <person name="Roger A.J."/>
            <person name="Ruiz-Trillo I."/>
            <person name="Lander E."/>
            <person name="Nusbaum C."/>
        </authorList>
    </citation>
    <scope>NUCLEOTIDE SEQUENCE [LARGE SCALE GENOMIC DNA]</scope>
    <source>
        <strain evidence="6 7">DAOM BR117</strain>
    </source>
</reference>
<dbReference type="EMBL" id="KQ257458">
    <property type="protein sequence ID" value="KNC99318.1"/>
    <property type="molecule type" value="Genomic_DNA"/>
</dbReference>
<proteinExistence type="predicted"/>
<dbReference type="AlphaFoldDB" id="A0A0L0HEX2"/>
<dbReference type="SMART" id="SM00297">
    <property type="entry name" value="BROMO"/>
    <property type="match status" value="1"/>
</dbReference>
<evidence type="ECO:0000256" key="1">
    <source>
        <dbReference type="ARBA" id="ARBA00023117"/>
    </source>
</evidence>
<feature type="region of interest" description="Disordered" evidence="4">
    <location>
        <begin position="105"/>
        <end position="157"/>
    </location>
</feature>
<feature type="compositionally biased region" description="Basic and acidic residues" evidence="4">
    <location>
        <begin position="125"/>
        <end position="136"/>
    </location>
</feature>
<feature type="domain" description="Bromo" evidence="5">
    <location>
        <begin position="226"/>
        <end position="296"/>
    </location>
</feature>
<dbReference type="Pfam" id="PF00439">
    <property type="entry name" value="Bromodomain"/>
    <property type="match status" value="1"/>
</dbReference>
<dbReference type="GO" id="GO:0004402">
    <property type="term" value="F:histone acetyltransferase activity"/>
    <property type="evidence" value="ECO:0007669"/>
    <property type="project" value="InterPro"/>
</dbReference>
<name>A0A0L0HEX2_SPIPD</name>
<protein>
    <recommendedName>
        <fullName evidence="5">Bromo domain-containing protein</fullName>
    </recommendedName>
</protein>
<feature type="compositionally biased region" description="Low complexity" evidence="4">
    <location>
        <begin position="171"/>
        <end position="180"/>
    </location>
</feature>